<reference evidence="3 4" key="1">
    <citation type="submission" date="2024-04" db="EMBL/GenBank/DDBJ databases">
        <title>Human intestinal bacterial collection.</title>
        <authorList>
            <person name="Pauvert C."/>
            <person name="Hitch T.C.A."/>
            <person name="Clavel T."/>
        </authorList>
    </citation>
    <scope>NUCLEOTIDE SEQUENCE [LARGE SCALE GENOMIC DNA]</scope>
    <source>
        <strain evidence="3 4">CLA-AA-H145</strain>
    </source>
</reference>
<feature type="signal peptide" evidence="1">
    <location>
        <begin position="1"/>
        <end position="23"/>
    </location>
</feature>
<keyword evidence="3" id="KW-0418">Kinase</keyword>
<gene>
    <name evidence="3" type="ORF">AAAT34_00885</name>
</gene>
<organism evidence="3 4">
    <name type="scientific">Hallella faecis</name>
    <dbReference type="NCBI Taxonomy" id="2841596"/>
    <lineage>
        <taxon>Bacteria</taxon>
        <taxon>Pseudomonadati</taxon>
        <taxon>Bacteroidota</taxon>
        <taxon>Bacteroidia</taxon>
        <taxon>Bacteroidales</taxon>
        <taxon>Prevotellaceae</taxon>
        <taxon>Hallella</taxon>
    </lineage>
</organism>
<dbReference type="InterPro" id="IPR001322">
    <property type="entry name" value="Lamin_tail_dom"/>
</dbReference>
<evidence type="ECO:0000256" key="1">
    <source>
        <dbReference type="SAM" id="SignalP"/>
    </source>
</evidence>
<dbReference type="SUPFAM" id="SSF74853">
    <property type="entry name" value="Lamin A/C globular tail domain"/>
    <property type="match status" value="2"/>
</dbReference>
<evidence type="ECO:0000259" key="2">
    <source>
        <dbReference type="PROSITE" id="PS51841"/>
    </source>
</evidence>
<accession>A0ABV1FMJ1</accession>
<keyword evidence="3" id="KW-0808">Transferase</keyword>
<dbReference type="Gene3D" id="2.60.40.1260">
    <property type="entry name" value="Lamin Tail domain"/>
    <property type="match status" value="1"/>
</dbReference>
<dbReference type="Pfam" id="PF13290">
    <property type="entry name" value="CHB_HEX_C_1"/>
    <property type="match status" value="1"/>
</dbReference>
<dbReference type="SUPFAM" id="SSF49785">
    <property type="entry name" value="Galactose-binding domain-like"/>
    <property type="match status" value="1"/>
</dbReference>
<keyword evidence="1" id="KW-0732">Signal</keyword>
<dbReference type="Pfam" id="PF08757">
    <property type="entry name" value="CotH"/>
    <property type="match status" value="1"/>
</dbReference>
<dbReference type="GO" id="GO:0016301">
    <property type="term" value="F:kinase activity"/>
    <property type="evidence" value="ECO:0007669"/>
    <property type="project" value="UniProtKB-KW"/>
</dbReference>
<comment type="caution">
    <text evidence="3">The sequence shown here is derived from an EMBL/GenBank/DDBJ whole genome shotgun (WGS) entry which is preliminary data.</text>
</comment>
<dbReference type="InterPro" id="IPR059177">
    <property type="entry name" value="GH29D-like_dom"/>
</dbReference>
<dbReference type="EMBL" id="JBBNFP010000002">
    <property type="protein sequence ID" value="MEQ2485605.1"/>
    <property type="molecule type" value="Genomic_DNA"/>
</dbReference>
<dbReference type="InterPro" id="IPR008979">
    <property type="entry name" value="Galactose-bd-like_sf"/>
</dbReference>
<dbReference type="PROSITE" id="PS51841">
    <property type="entry name" value="LTD"/>
    <property type="match status" value="2"/>
</dbReference>
<dbReference type="Gene3D" id="2.60.40.1080">
    <property type="match status" value="1"/>
</dbReference>
<dbReference type="Gene3D" id="2.60.120.260">
    <property type="entry name" value="Galactose-binding domain-like"/>
    <property type="match status" value="2"/>
</dbReference>
<dbReference type="InterPro" id="IPR003343">
    <property type="entry name" value="Big_2"/>
</dbReference>
<dbReference type="Pfam" id="PF00932">
    <property type="entry name" value="LTD"/>
    <property type="match status" value="2"/>
</dbReference>
<proteinExistence type="predicted"/>
<protein>
    <submittedName>
        <fullName evidence="3">CotH kinase family protein</fullName>
    </submittedName>
</protein>
<feature type="domain" description="LTD" evidence="2">
    <location>
        <begin position="1197"/>
        <end position="1311"/>
    </location>
</feature>
<dbReference type="SUPFAM" id="SSF49373">
    <property type="entry name" value="Invasin/intimin cell-adhesion fragments"/>
    <property type="match status" value="1"/>
</dbReference>
<evidence type="ECO:0000313" key="4">
    <source>
        <dbReference type="Proteomes" id="UP001487296"/>
    </source>
</evidence>
<dbReference type="InterPro" id="IPR014867">
    <property type="entry name" value="Spore_coat_CotH_CotH2/3/7"/>
</dbReference>
<sequence>MKHFLLASLTAIALFAAVVPSSAAKHWIDVTESTLVNPGFDDGTLNGWTREGVHGGRGVACGAMEFWNGTFDFHQTAKGLPQGHYRLSVSAYFRCQDNENGYQSYLNGTEDITGFLYAGSHKQKLVSVYSWSSTTNFGSDTWSPWWVEPQVWFANSMESGAEAFKRGAYLNEMEFDHEGGDLSIGLKNSNFTSNNWCMCDNFKLEYYGEVTPISHIDLTPSECSLIVGESQQLAVTIAPSNATIKKLEWLSSNTDVATVDANGVVTAVDEGEATIYAQATDGSDVSGEAIITVERNQPKAGSLVINEVMASNIDEFVSPAFNFDGWVELYNPTDKAVELSGLYFTDNAANLRQWYTPSTLGVVPAHGFKTVWFDSNNINTNQSIFKLNVSGGILIISNADGEVVAEVNYPESMDRVSYARTTDGGDTWGMTATPTPGASNATAVFSAEQLAAPVVDTDSRLFTLPFTIHVGIPAGATLRYTLDGTLPTLSNGETSTDGSFEVSKTSSYRFRLFESGKLASAVTTRSYIYKDKDYGLPIVSVVMDSLFLYDDSLGVYVRGTNGRPGNGQSTACNWNMDWERPANLSWITTNNEMGINQDVYFEMCGGWSRAYTPHSFKLKGNKKLGGNKNLNYPFFAAKPFIRNRTLQIRNGGNDTRCRFKDPALQTIIQSSGIDIDGQSYQPVHEFINGKYIGVLNVREPNNKHYVYANYGWDEEEIDQFEMNPDSGYVQKCGTDEAFNTWYALSANAADEATYEEIKKLVDIDEYTNYMAMEFYLGGADWPQNNIKGFRRSVDGRFRFVTFDLDGAFGSNDPFNNFMGRQTYTFDPLYGCEVNRITAEIKLVTIFKNMLQNATFKKRVIDVYSLMGGSVFEPTRCTAIIDSLKALVGPQMALNNESPYETAEIIKSSLNSRLSTATRALCNYAPMGLTVADAQEATLSSSTPGASLYVNGIEVPTGRFNGHLFAPVTLRAEAPAGYTFRGWKSVNANLRSIFKWGATWHYYDQGSLDGTAWAHTSYNPTSNGWHSGYGPLGYGKDGLKTTIDYGDDSRNKRPTYYFRRNIYLSSAPTAADVFKLDYKVDDGFIVYVNGVEATRHNMSQSGYNAYSDTYAPGNPDAGSVNLSAALFNKGTNVIAVEVHNNSASSSDIYWDATLYTTIGASPSTNYYATEAEIAMPKGNFSLIADYEPIANALEEGFTPVRINEVSATNDVFINEYGKKSDWVELYNTTSEPQDVEGMFLTDNLAQMQKCQLTKGASMAATVIPAHGYLVVWCDKRDSQRHLHASFKLNDGGGVIALSAADMSWTDSLSYPAHDGYHSVGRYTDGGRDIYLMSQPTIGKKNILTSYNTHLAHQTPTDIQTIATTAPAKLTLSYASKQLFVRGEGQLATVEIFTLHGQKVATVVVNLHGGFGVVSATSLPAGCYVAKAHDESGHTAVCKFVK</sequence>
<dbReference type="SMART" id="SM00635">
    <property type="entry name" value="BID_2"/>
    <property type="match status" value="1"/>
</dbReference>
<feature type="domain" description="LTD" evidence="2">
    <location>
        <begin position="294"/>
        <end position="411"/>
    </location>
</feature>
<dbReference type="Proteomes" id="UP001487296">
    <property type="component" value="Unassembled WGS sequence"/>
</dbReference>
<keyword evidence="4" id="KW-1185">Reference proteome</keyword>
<evidence type="ECO:0000313" key="3">
    <source>
        <dbReference type="EMBL" id="MEQ2485605.1"/>
    </source>
</evidence>
<dbReference type="RefSeq" id="WP_215758552.1">
    <property type="nucleotide sequence ID" value="NZ_JAHKBE010000001.1"/>
</dbReference>
<dbReference type="InterPro" id="IPR036415">
    <property type="entry name" value="Lamin_tail_dom_sf"/>
</dbReference>
<dbReference type="Pfam" id="PF02368">
    <property type="entry name" value="Big_2"/>
    <property type="match status" value="1"/>
</dbReference>
<dbReference type="InterPro" id="IPR008964">
    <property type="entry name" value="Invasin/intimin_cell_adhesion"/>
</dbReference>
<feature type="chain" id="PRO_5045767429" evidence="1">
    <location>
        <begin position="24"/>
        <end position="1440"/>
    </location>
</feature>
<name>A0ABV1FMJ1_9BACT</name>